<sequence length="176" mass="18256">MGRAAVSRRHALMALALLAAGCGKGGELTSGGGEVAGTIGGITVGGLTSNPAIGYAIGLGIRTAVSAALSSWFRGLRHDEQQAIAATAGDMQPGESRAWKIDHGLPFGYQNLEGQMEVTRVIENPLANCREVLFSVAGDKPTDPPAGLFITTACRQAEGWQWAAAEPAVERWGALQ</sequence>
<dbReference type="AlphaFoldDB" id="A0A845B6B9"/>
<dbReference type="OrthoDB" id="7351360at2"/>
<evidence type="ECO:0000313" key="2">
    <source>
        <dbReference type="Proteomes" id="UP000460715"/>
    </source>
</evidence>
<proteinExistence type="predicted"/>
<dbReference type="EMBL" id="SNVJ01000005">
    <property type="protein sequence ID" value="MXP63173.1"/>
    <property type="molecule type" value="Genomic_DNA"/>
</dbReference>
<evidence type="ECO:0000313" key="1">
    <source>
        <dbReference type="EMBL" id="MXP63173.1"/>
    </source>
</evidence>
<comment type="caution">
    <text evidence="1">The sequence shown here is derived from an EMBL/GenBank/DDBJ whole genome shotgun (WGS) entry which is preliminary data.</text>
</comment>
<name>A0A845B6B9_9PROT</name>
<evidence type="ECO:0008006" key="3">
    <source>
        <dbReference type="Google" id="ProtNLM"/>
    </source>
</evidence>
<keyword evidence="2" id="KW-1185">Reference proteome</keyword>
<reference evidence="1 2" key="1">
    <citation type="submission" date="2019-03" db="EMBL/GenBank/DDBJ databases">
        <title>Roseomonas sp. a novel Roseomonas species isolated from Sea whip Gorgonian.</title>
        <authorList>
            <person name="Li F."/>
            <person name="Pan X."/>
            <person name="Huang S."/>
            <person name="Li Z."/>
            <person name="Meng B."/>
        </authorList>
    </citation>
    <scope>NUCLEOTIDE SEQUENCE [LARGE SCALE GENOMIC DNA]</scope>
    <source>
        <strain evidence="1 2">M0104</strain>
    </source>
</reference>
<organism evidence="1 2">
    <name type="scientific">Teichococcus coralli</name>
    <dbReference type="NCBI Taxonomy" id="2545983"/>
    <lineage>
        <taxon>Bacteria</taxon>
        <taxon>Pseudomonadati</taxon>
        <taxon>Pseudomonadota</taxon>
        <taxon>Alphaproteobacteria</taxon>
        <taxon>Acetobacterales</taxon>
        <taxon>Roseomonadaceae</taxon>
        <taxon>Roseomonas</taxon>
    </lineage>
</organism>
<gene>
    <name evidence="1" type="ORF">E0493_07370</name>
</gene>
<accession>A0A845B6B9</accession>
<protein>
    <recommendedName>
        <fullName evidence="3">Lipoprotein</fullName>
    </recommendedName>
</protein>
<dbReference type="PROSITE" id="PS51257">
    <property type="entry name" value="PROKAR_LIPOPROTEIN"/>
    <property type="match status" value="1"/>
</dbReference>
<dbReference type="Proteomes" id="UP000460715">
    <property type="component" value="Unassembled WGS sequence"/>
</dbReference>